<evidence type="ECO:0000313" key="1">
    <source>
        <dbReference type="EMBL" id="EPZ31747.1"/>
    </source>
</evidence>
<sequence length="192" mass="22373">MRGSQLDLGNKLINLLHPVETRDQDVTQEFVVERSVRVITNTLNAFLPSERVIHEYKTFAGSMKMISKSVHLMDQLESICEKALEKINTGDCCNETFINSFNNERKEGRLEMNTTNFLSLPQFNNQEIISGKDEISLQLNSQDLSYLLETFMTKKLDKGSEYLHPKNYRPLKFIIYYSEQKKIEVDVNKVRR</sequence>
<keyword evidence="3" id="KW-1185">Reference proteome</keyword>
<reference evidence="1 3" key="1">
    <citation type="journal article" date="2013" name="Curr. Biol.">
        <title>Shared signatures of parasitism and phylogenomics unite Cryptomycota and microsporidia.</title>
        <authorList>
            <person name="James T.Y."/>
            <person name="Pelin A."/>
            <person name="Bonen L."/>
            <person name="Ahrendt S."/>
            <person name="Sain D."/>
            <person name="Corradi N."/>
            <person name="Stajich J.E."/>
        </authorList>
    </citation>
    <scope>NUCLEOTIDE SEQUENCE [LARGE SCALE GENOMIC DNA]</scope>
    <source>
        <strain evidence="1 3">CSF55</strain>
        <strain evidence="1 3">CSF55</strain>
    </source>
</reference>
<evidence type="ECO:0000313" key="2">
    <source>
        <dbReference type="EMBL" id="RKP22165.1"/>
    </source>
</evidence>
<protein>
    <submittedName>
        <fullName evidence="1">Uncharacterized protein</fullName>
    </submittedName>
</protein>
<gene>
    <name evidence="1" type="ORF">O9G_000226</name>
    <name evidence="2" type="ORF">ROZALSC1DRAFT_26461</name>
</gene>
<dbReference type="EMBL" id="ML004907">
    <property type="protein sequence ID" value="RKP22165.1"/>
    <property type="molecule type" value="Genomic_DNA"/>
</dbReference>
<dbReference type="EMBL" id="KE561209">
    <property type="protein sequence ID" value="EPZ31747.1"/>
    <property type="molecule type" value="Genomic_DNA"/>
</dbReference>
<name>A0A075AP24_ROZAC</name>
<accession>A0A075AP24</accession>
<organism evidence="1 3">
    <name type="scientific">Rozella allomycis (strain CSF55)</name>
    <dbReference type="NCBI Taxonomy" id="988480"/>
    <lineage>
        <taxon>Eukaryota</taxon>
        <taxon>Fungi</taxon>
        <taxon>Fungi incertae sedis</taxon>
        <taxon>Cryptomycota</taxon>
        <taxon>Cryptomycota incertae sedis</taxon>
        <taxon>Rozella</taxon>
    </lineage>
</organism>
<reference evidence="2" key="3">
    <citation type="submission" date="2018-08" db="EMBL/GenBank/DDBJ databases">
        <title>Leveraging single-cell genomics to expand the Fungal Tree of Life.</title>
        <authorList>
            <consortium name="DOE Joint Genome Institute"/>
            <person name="Ahrendt S.R."/>
            <person name="Quandt C.A."/>
            <person name="Ciobanu D."/>
            <person name="Clum A."/>
            <person name="Salamov A."/>
            <person name="Andreopoulos B."/>
            <person name="Cheng J.-F."/>
            <person name="Woyke T."/>
            <person name="Pelin A."/>
            <person name="Henrissat B."/>
            <person name="Reynolds N."/>
            <person name="Benny G.L."/>
            <person name="Smith M.E."/>
            <person name="James T.Y."/>
            <person name="Grigoriev I.V."/>
        </authorList>
    </citation>
    <scope>NUCLEOTIDE SEQUENCE</scope>
    <source>
        <strain evidence="2">CSF55</strain>
    </source>
</reference>
<dbReference type="AlphaFoldDB" id="A0A075AP24"/>
<dbReference type="Proteomes" id="UP000281549">
    <property type="component" value="Unassembled WGS sequence"/>
</dbReference>
<evidence type="ECO:0000313" key="3">
    <source>
        <dbReference type="Proteomes" id="UP000030755"/>
    </source>
</evidence>
<dbReference type="HOGENOM" id="CLU_1415920_0_0_1"/>
<proteinExistence type="predicted"/>
<evidence type="ECO:0000313" key="4">
    <source>
        <dbReference type="Proteomes" id="UP000281549"/>
    </source>
</evidence>
<reference evidence="4" key="2">
    <citation type="journal article" date="2018" name="Nat. Microbiol.">
        <title>Leveraging single-cell genomics to expand the fungal tree of life.</title>
        <authorList>
            <person name="Ahrendt S.R."/>
            <person name="Quandt C.A."/>
            <person name="Ciobanu D."/>
            <person name="Clum A."/>
            <person name="Salamov A."/>
            <person name="Andreopoulos B."/>
            <person name="Cheng J.F."/>
            <person name="Woyke T."/>
            <person name="Pelin A."/>
            <person name="Henrissat B."/>
            <person name="Reynolds N.K."/>
            <person name="Benny G.L."/>
            <person name="Smith M.E."/>
            <person name="James T.Y."/>
            <person name="Grigoriev I.V."/>
        </authorList>
    </citation>
    <scope>NUCLEOTIDE SEQUENCE [LARGE SCALE GENOMIC DNA]</scope>
    <source>
        <strain evidence="4">CSF55</strain>
    </source>
</reference>
<dbReference type="Proteomes" id="UP000030755">
    <property type="component" value="Unassembled WGS sequence"/>
</dbReference>